<dbReference type="AlphaFoldDB" id="A0A3G3K3B8"/>
<dbReference type="EMBL" id="CP033433">
    <property type="protein sequence ID" value="AYQ74870.1"/>
    <property type="molecule type" value="Genomic_DNA"/>
</dbReference>
<dbReference type="PANTHER" id="PTHR37817:SF1">
    <property type="entry name" value="N-ACETYLTRANSFERASE EIS"/>
    <property type="match status" value="1"/>
</dbReference>
<reference evidence="2 3" key="1">
    <citation type="submission" date="2018-10" db="EMBL/GenBank/DDBJ databases">
        <title>Genome Sequence of Cohnella sp.</title>
        <authorList>
            <person name="Srinivasan S."/>
            <person name="Kim M.K."/>
        </authorList>
    </citation>
    <scope>NUCLEOTIDE SEQUENCE [LARGE SCALE GENOMIC DNA]</scope>
    <source>
        <strain evidence="2 3">18JY8-7</strain>
    </source>
</reference>
<dbReference type="SUPFAM" id="SSF55718">
    <property type="entry name" value="SCP-like"/>
    <property type="match status" value="1"/>
</dbReference>
<dbReference type="Pfam" id="PF13530">
    <property type="entry name" value="SCP2_2"/>
    <property type="match status" value="1"/>
</dbReference>
<dbReference type="InterPro" id="IPR000182">
    <property type="entry name" value="GNAT_dom"/>
</dbReference>
<dbReference type="InterPro" id="IPR051554">
    <property type="entry name" value="Acetyltransferase_Eis"/>
</dbReference>
<dbReference type="Gene3D" id="3.30.1050.10">
    <property type="entry name" value="SCP2 sterol-binding domain"/>
    <property type="match status" value="1"/>
</dbReference>
<dbReference type="Proteomes" id="UP000269097">
    <property type="component" value="Chromosome"/>
</dbReference>
<dbReference type="Pfam" id="PF17668">
    <property type="entry name" value="Acetyltransf_17"/>
    <property type="match status" value="1"/>
</dbReference>
<dbReference type="PROSITE" id="PS51186">
    <property type="entry name" value="GNAT"/>
    <property type="match status" value="1"/>
</dbReference>
<protein>
    <submittedName>
        <fullName evidence="2">GNAT family N-acetyltransferase</fullName>
    </submittedName>
</protein>
<evidence type="ECO:0000259" key="1">
    <source>
        <dbReference type="PROSITE" id="PS51186"/>
    </source>
</evidence>
<dbReference type="Pfam" id="PF13527">
    <property type="entry name" value="Acetyltransf_9"/>
    <property type="match status" value="1"/>
</dbReference>
<evidence type="ECO:0000313" key="2">
    <source>
        <dbReference type="EMBL" id="AYQ74870.1"/>
    </source>
</evidence>
<dbReference type="RefSeq" id="WP_123042950.1">
    <property type="nucleotide sequence ID" value="NZ_CP033433.1"/>
</dbReference>
<proteinExistence type="predicted"/>
<dbReference type="GO" id="GO:0030649">
    <property type="term" value="P:aminoglycoside antibiotic catabolic process"/>
    <property type="evidence" value="ECO:0007669"/>
    <property type="project" value="TreeGrafter"/>
</dbReference>
<keyword evidence="2" id="KW-0808">Transferase</keyword>
<dbReference type="InterPro" id="IPR041380">
    <property type="entry name" value="Acetyltransf_17"/>
</dbReference>
<organism evidence="2 3">
    <name type="scientific">Cohnella candidum</name>
    <dbReference type="NCBI Taxonomy" id="2674991"/>
    <lineage>
        <taxon>Bacteria</taxon>
        <taxon>Bacillati</taxon>
        <taxon>Bacillota</taxon>
        <taxon>Bacilli</taxon>
        <taxon>Bacillales</taxon>
        <taxon>Paenibacillaceae</taxon>
        <taxon>Cohnella</taxon>
    </lineage>
</organism>
<keyword evidence="3" id="KW-1185">Reference proteome</keyword>
<dbReference type="InterPro" id="IPR016181">
    <property type="entry name" value="Acyl_CoA_acyltransferase"/>
</dbReference>
<accession>A0A3G3K3B8</accession>
<dbReference type="SUPFAM" id="SSF55729">
    <property type="entry name" value="Acyl-CoA N-acyltransferases (Nat)"/>
    <property type="match status" value="1"/>
</dbReference>
<dbReference type="PANTHER" id="PTHR37817">
    <property type="entry name" value="N-ACETYLTRANSFERASE EIS"/>
    <property type="match status" value="1"/>
</dbReference>
<feature type="domain" description="N-acetyltransferase" evidence="1">
    <location>
        <begin position="2"/>
        <end position="143"/>
    </location>
</feature>
<dbReference type="GO" id="GO:0034069">
    <property type="term" value="F:aminoglycoside N-acetyltransferase activity"/>
    <property type="evidence" value="ECO:0007669"/>
    <property type="project" value="TreeGrafter"/>
</dbReference>
<gene>
    <name evidence="2" type="ORF">EAV92_21330</name>
</gene>
<dbReference type="Gene3D" id="3.40.630.30">
    <property type="match status" value="2"/>
</dbReference>
<name>A0A3G3K3B8_9BACL</name>
<sequence length="397" mass="44831">MAEIRQLKADEFEERMKLSQFAFQFQIPADQMEVRRAAFHPEWDYGLFSDDGRLLSALLLIPFEAWVQGRKFKMGGVAGVASWPDARRQGGVAGLLSHAFETMKREGQSLSMLHPFSFPFYRKFGYEFTIERKNYTLETKYLPARKETPGTVRIVDKDFALLAPVYEAYASRYDGTLSRDGEWWKNRVMNKPGLAAVYYDENGKPQGYVLYEVADKVLKVHDWAELTEDARIGLWSYIGNHDSMIRELKITVPADDGLPFLVPDPRFKQEIEPYFMSRIVDAPGFVAQYPFKPSSGGAADEVVLRIEDAQAPWNAGTFRLCVDSEGIGSLERVADDGVRRDGDGVTAIDIAALTAMLVGGRRPGFLQRAGRLQAPEAALAALERRVPWQTPYLADFF</sequence>
<evidence type="ECO:0000313" key="3">
    <source>
        <dbReference type="Proteomes" id="UP000269097"/>
    </source>
</evidence>
<dbReference type="KEGG" id="coh:EAV92_21330"/>
<dbReference type="InterPro" id="IPR025559">
    <property type="entry name" value="Eis_dom"/>
</dbReference>
<dbReference type="InterPro" id="IPR036527">
    <property type="entry name" value="SCP2_sterol-bd_dom_sf"/>
</dbReference>